<dbReference type="SUPFAM" id="SSF56112">
    <property type="entry name" value="Protein kinase-like (PK-like)"/>
    <property type="match status" value="1"/>
</dbReference>
<accession>A0A067Q627</accession>
<dbReference type="HOGENOM" id="CLU_000288_7_18_1"/>
<dbReference type="PROSITE" id="PS50011">
    <property type="entry name" value="PROTEIN_KINASE_DOM"/>
    <property type="match status" value="1"/>
</dbReference>
<reference evidence="3" key="1">
    <citation type="journal article" date="2014" name="Proc. Natl. Acad. Sci. U.S.A.">
        <title>Extensive sampling of basidiomycete genomes demonstrates inadequacy of the white-rot/brown-rot paradigm for wood decay fungi.</title>
        <authorList>
            <person name="Riley R."/>
            <person name="Salamov A.A."/>
            <person name="Brown D.W."/>
            <person name="Nagy L.G."/>
            <person name="Floudas D."/>
            <person name="Held B.W."/>
            <person name="Levasseur A."/>
            <person name="Lombard V."/>
            <person name="Morin E."/>
            <person name="Otillar R."/>
            <person name="Lindquist E.A."/>
            <person name="Sun H."/>
            <person name="LaButti K.M."/>
            <person name="Schmutz J."/>
            <person name="Jabbour D."/>
            <person name="Luo H."/>
            <person name="Baker S.E."/>
            <person name="Pisabarro A.G."/>
            <person name="Walton J.D."/>
            <person name="Blanchette R.A."/>
            <person name="Henrissat B."/>
            <person name="Martin F."/>
            <person name="Cullen D."/>
            <person name="Hibbett D.S."/>
            <person name="Grigoriev I.V."/>
        </authorList>
    </citation>
    <scope>NUCLEOTIDE SEQUENCE [LARGE SCALE GENOMIC DNA]</scope>
    <source>
        <strain evidence="3">MUCL 33604</strain>
    </source>
</reference>
<dbReference type="Pfam" id="PF07714">
    <property type="entry name" value="PK_Tyr_Ser-Thr"/>
    <property type="match status" value="1"/>
</dbReference>
<dbReference type="PANTHER" id="PTHR44329">
    <property type="entry name" value="SERINE/THREONINE-PROTEIN KINASE TNNI3K-RELATED"/>
    <property type="match status" value="1"/>
</dbReference>
<dbReference type="OrthoDB" id="26722at2759"/>
<evidence type="ECO:0000313" key="3">
    <source>
        <dbReference type="Proteomes" id="UP000027265"/>
    </source>
</evidence>
<dbReference type="InterPro" id="IPR011009">
    <property type="entry name" value="Kinase-like_dom_sf"/>
</dbReference>
<dbReference type="GO" id="GO:0004674">
    <property type="term" value="F:protein serine/threonine kinase activity"/>
    <property type="evidence" value="ECO:0007669"/>
    <property type="project" value="TreeGrafter"/>
</dbReference>
<name>A0A067Q627_9AGAM</name>
<keyword evidence="3" id="KW-1185">Reference proteome</keyword>
<evidence type="ECO:0000259" key="1">
    <source>
        <dbReference type="PROSITE" id="PS50011"/>
    </source>
</evidence>
<dbReference type="InterPro" id="IPR051681">
    <property type="entry name" value="Ser/Thr_Kinases-Pseudokinases"/>
</dbReference>
<evidence type="ECO:0000313" key="2">
    <source>
        <dbReference type="EMBL" id="KDQ58066.1"/>
    </source>
</evidence>
<dbReference type="Proteomes" id="UP000027265">
    <property type="component" value="Unassembled WGS sequence"/>
</dbReference>
<protein>
    <recommendedName>
        <fullName evidence="1">Protein kinase domain-containing protein</fullName>
    </recommendedName>
</protein>
<dbReference type="InParanoid" id="A0A067Q627"/>
<dbReference type="InterPro" id="IPR008266">
    <property type="entry name" value="Tyr_kinase_AS"/>
</dbReference>
<proteinExistence type="predicted"/>
<dbReference type="AlphaFoldDB" id="A0A067Q627"/>
<dbReference type="InterPro" id="IPR000719">
    <property type="entry name" value="Prot_kinase_dom"/>
</dbReference>
<gene>
    <name evidence="2" type="ORF">JAAARDRAFT_256104</name>
</gene>
<dbReference type="EMBL" id="KL197718">
    <property type="protein sequence ID" value="KDQ58066.1"/>
    <property type="molecule type" value="Genomic_DNA"/>
</dbReference>
<organism evidence="2 3">
    <name type="scientific">Jaapia argillacea MUCL 33604</name>
    <dbReference type="NCBI Taxonomy" id="933084"/>
    <lineage>
        <taxon>Eukaryota</taxon>
        <taxon>Fungi</taxon>
        <taxon>Dikarya</taxon>
        <taxon>Basidiomycota</taxon>
        <taxon>Agaricomycotina</taxon>
        <taxon>Agaricomycetes</taxon>
        <taxon>Agaricomycetidae</taxon>
        <taxon>Jaapiales</taxon>
        <taxon>Jaapiaceae</taxon>
        <taxon>Jaapia</taxon>
    </lineage>
</organism>
<dbReference type="Gene3D" id="1.10.510.10">
    <property type="entry name" value="Transferase(Phosphotransferase) domain 1"/>
    <property type="match status" value="1"/>
</dbReference>
<dbReference type="STRING" id="933084.A0A067Q627"/>
<dbReference type="InterPro" id="IPR001245">
    <property type="entry name" value="Ser-Thr/Tyr_kinase_cat_dom"/>
</dbReference>
<dbReference type="GO" id="GO:0005524">
    <property type="term" value="F:ATP binding"/>
    <property type="evidence" value="ECO:0007669"/>
    <property type="project" value="InterPro"/>
</dbReference>
<feature type="domain" description="Protein kinase" evidence="1">
    <location>
        <begin position="65"/>
        <end position="334"/>
    </location>
</feature>
<sequence length="334" mass="38086">MKNTAQINDCSRFPHSLLRQGGTIQLEFCTRARVHVEAQIHQFVVQLSESWNILPSALFIEDIRLGSTFPVAGGGFADIFKGSWRGDVEVAVKRLRLHAISIDKRSGFSKRVYREAIIWRQLHHPYVLPFFGAYRDPSQEMGLCLLSPWMLYGNILEYLSVHRKSVEIDQLLLQIAEGLEYLHKQNVVHGDMRGANILIDETRCVRIADFGLAIFAESFGGTFKTSTGAGTTRWMAPELLDPKKYDKDRARRTYQSDVYAFGHVCLEVYTGRPPFSDISAEPVVITKVLNGERPELPLDCQLSPLASRWPMLEQCWNTQPEQRPTMQELIKALY</sequence>
<dbReference type="PROSITE" id="PS00109">
    <property type="entry name" value="PROTEIN_KINASE_TYR"/>
    <property type="match status" value="1"/>
</dbReference>